<dbReference type="EMBL" id="AGNL01015109">
    <property type="protein sequence ID" value="EJK66283.1"/>
    <property type="molecule type" value="Genomic_DNA"/>
</dbReference>
<keyword evidence="1" id="KW-0812">Transmembrane</keyword>
<name>K0SJ87_THAOC</name>
<keyword evidence="4" id="KW-1185">Reference proteome</keyword>
<accession>K0SJ87</accession>
<organism evidence="3 4">
    <name type="scientific">Thalassiosira oceanica</name>
    <name type="common">Marine diatom</name>
    <dbReference type="NCBI Taxonomy" id="159749"/>
    <lineage>
        <taxon>Eukaryota</taxon>
        <taxon>Sar</taxon>
        <taxon>Stramenopiles</taxon>
        <taxon>Ochrophyta</taxon>
        <taxon>Bacillariophyta</taxon>
        <taxon>Coscinodiscophyceae</taxon>
        <taxon>Thalassiosirophycidae</taxon>
        <taxon>Thalassiosirales</taxon>
        <taxon>Thalassiosiraceae</taxon>
        <taxon>Thalassiosira</taxon>
    </lineage>
</organism>
<dbReference type="Proteomes" id="UP000266841">
    <property type="component" value="Unassembled WGS sequence"/>
</dbReference>
<reference evidence="3 4" key="1">
    <citation type="journal article" date="2012" name="Genome Biol.">
        <title>Genome and low-iron response of an oceanic diatom adapted to chronic iron limitation.</title>
        <authorList>
            <person name="Lommer M."/>
            <person name="Specht M."/>
            <person name="Roy A.S."/>
            <person name="Kraemer L."/>
            <person name="Andreson R."/>
            <person name="Gutowska M.A."/>
            <person name="Wolf J."/>
            <person name="Bergner S.V."/>
            <person name="Schilhabel M.B."/>
            <person name="Klostermeier U.C."/>
            <person name="Beiko R.G."/>
            <person name="Rosenstiel P."/>
            <person name="Hippler M."/>
            <person name="Laroche J."/>
        </authorList>
    </citation>
    <scope>NUCLEOTIDE SEQUENCE [LARGE SCALE GENOMIC DNA]</scope>
    <source>
        <strain evidence="3 4">CCMP1005</strain>
    </source>
</reference>
<feature type="chain" id="PRO_5003837166" evidence="2">
    <location>
        <begin position="34"/>
        <end position="454"/>
    </location>
</feature>
<keyword evidence="1" id="KW-0472">Membrane</keyword>
<evidence type="ECO:0000256" key="2">
    <source>
        <dbReference type="SAM" id="SignalP"/>
    </source>
</evidence>
<protein>
    <submittedName>
        <fullName evidence="3">Uncharacterized protein</fullName>
    </submittedName>
</protein>
<feature type="signal peptide" evidence="2">
    <location>
        <begin position="1"/>
        <end position="33"/>
    </location>
</feature>
<dbReference type="AlphaFoldDB" id="K0SJ87"/>
<feature type="transmembrane region" description="Helical" evidence="1">
    <location>
        <begin position="406"/>
        <end position="425"/>
    </location>
</feature>
<evidence type="ECO:0000313" key="4">
    <source>
        <dbReference type="Proteomes" id="UP000266841"/>
    </source>
</evidence>
<keyword evidence="2" id="KW-0732">Signal</keyword>
<proteinExistence type="predicted"/>
<keyword evidence="1" id="KW-1133">Transmembrane helix</keyword>
<comment type="caution">
    <text evidence="3">The sequence shown here is derived from an EMBL/GenBank/DDBJ whole genome shotgun (WGS) entry which is preliminary data.</text>
</comment>
<sequence>MTAVARHRAYQRTVPSQGTLACCSLALLAIAAGFSSNGPPRRCRPLRGCAPQVHTRPPFGVDDSRFRTPAPASPIMITRHTRGAGWGSPSVLAMSSTLKDAGGVDGSFDGDTKSGPVARLLRVPTRGIKEFWQGASYVHNNYLDLWWEISFQYLKWLSPFVAIFAAGIISNSLAILGETTRAWIPLLSEDVRSILERTLMFVQVPMRYVMMSLCFPYLLALLSTMSGVKRQPIREATGRLFKGTFMPWKDQAPHDFSPPTDNGFALYTSVGLLVPLVEELAIRFTFWKLWKGIEGTIRKRPKSAKNDESKGQNPSSLWMRASSLIFAGVHIGNHLPATAVAGTLIPDRMATVRAENVVDLLVDYECRFAPVLRAMYQSILAFTLSTKVFCPQFLNGGIMASFGRHAAWNVLTVEYCIFNILFRLIMKLARFRMGRTRNERMPRESRASDALNNA</sequence>
<evidence type="ECO:0000256" key="1">
    <source>
        <dbReference type="SAM" id="Phobius"/>
    </source>
</evidence>
<gene>
    <name evidence="3" type="ORF">THAOC_12804</name>
</gene>
<evidence type="ECO:0000313" key="3">
    <source>
        <dbReference type="EMBL" id="EJK66283.1"/>
    </source>
</evidence>